<dbReference type="PANTHER" id="PTHR43836">
    <property type="entry name" value="CATECHOL O-METHYLTRANSFERASE 1-RELATED"/>
    <property type="match status" value="1"/>
</dbReference>
<evidence type="ECO:0000313" key="8">
    <source>
        <dbReference type="EMBL" id="RDH20579.1"/>
    </source>
</evidence>
<evidence type="ECO:0000256" key="2">
    <source>
        <dbReference type="ARBA" id="ARBA00022603"/>
    </source>
</evidence>
<keyword evidence="2 8" id="KW-0489">Methyltransferase</keyword>
<dbReference type="AlphaFoldDB" id="A0A370C3U3"/>
<dbReference type="Gene3D" id="3.40.50.150">
    <property type="entry name" value="Vaccinia Virus protein VP39"/>
    <property type="match status" value="1"/>
</dbReference>
<dbReference type="EC" id="2.1.1.6" evidence="1"/>
<evidence type="ECO:0000256" key="3">
    <source>
        <dbReference type="ARBA" id="ARBA00022679"/>
    </source>
</evidence>
<evidence type="ECO:0000256" key="5">
    <source>
        <dbReference type="ARBA" id="ARBA00022939"/>
    </source>
</evidence>
<organism evidence="8 9">
    <name type="scientific">Aspergillus niger ATCC 13496</name>
    <dbReference type="NCBI Taxonomy" id="1353008"/>
    <lineage>
        <taxon>Eukaryota</taxon>
        <taxon>Fungi</taxon>
        <taxon>Dikarya</taxon>
        <taxon>Ascomycota</taxon>
        <taxon>Pezizomycotina</taxon>
        <taxon>Eurotiomycetes</taxon>
        <taxon>Eurotiomycetidae</taxon>
        <taxon>Eurotiales</taxon>
        <taxon>Aspergillaceae</taxon>
        <taxon>Aspergillus</taxon>
        <taxon>Aspergillus subgen. Circumdati</taxon>
    </lineage>
</organism>
<gene>
    <name evidence="8" type="ORF">M747DRAFT_341495</name>
</gene>
<dbReference type="Proteomes" id="UP000253845">
    <property type="component" value="Unassembled WGS sequence"/>
</dbReference>
<keyword evidence="3 8" id="KW-0808">Transferase</keyword>
<evidence type="ECO:0000256" key="1">
    <source>
        <dbReference type="ARBA" id="ARBA00012880"/>
    </source>
</evidence>
<evidence type="ECO:0000256" key="4">
    <source>
        <dbReference type="ARBA" id="ARBA00022691"/>
    </source>
</evidence>
<keyword evidence="5" id="KW-0128">Catecholamine metabolism</keyword>
<evidence type="ECO:0000256" key="6">
    <source>
        <dbReference type="ARBA" id="ARBA00023453"/>
    </source>
</evidence>
<evidence type="ECO:0000313" key="9">
    <source>
        <dbReference type="Proteomes" id="UP000253845"/>
    </source>
</evidence>
<dbReference type="GO" id="GO:0008171">
    <property type="term" value="F:O-methyltransferase activity"/>
    <property type="evidence" value="ECO:0007669"/>
    <property type="project" value="InterPro"/>
</dbReference>
<keyword evidence="4" id="KW-0949">S-adenosyl-L-methionine</keyword>
<dbReference type="SUPFAM" id="SSF53335">
    <property type="entry name" value="S-adenosyl-L-methionine-dependent methyltransferases"/>
    <property type="match status" value="1"/>
</dbReference>
<evidence type="ECO:0000256" key="7">
    <source>
        <dbReference type="SAM" id="MobiDB-lite"/>
    </source>
</evidence>
<dbReference type="PROSITE" id="PS51682">
    <property type="entry name" value="SAM_OMT_I"/>
    <property type="match status" value="1"/>
</dbReference>
<comment type="similarity">
    <text evidence="6">Belongs to the class I-like SAM-binding methyltransferase superfamily. Cation-dependent O-methyltransferase family.</text>
</comment>
<dbReference type="VEuPathDB" id="FungiDB:M747DRAFT_341495"/>
<dbReference type="GO" id="GO:0032259">
    <property type="term" value="P:methylation"/>
    <property type="evidence" value="ECO:0007669"/>
    <property type="project" value="UniProtKB-KW"/>
</dbReference>
<reference evidence="8 9" key="1">
    <citation type="submission" date="2018-07" db="EMBL/GenBank/DDBJ databases">
        <title>Section-level genome sequencing of Aspergillus section Nigri to investigate inter- and intra-species variation.</title>
        <authorList>
            <consortium name="DOE Joint Genome Institute"/>
            <person name="Vesth T.C."/>
            <person name="Nybo J.L."/>
            <person name="Theobald S."/>
            <person name="Frisvad J.C."/>
            <person name="Larsen T.O."/>
            <person name="Nielsen K.F."/>
            <person name="Hoof J.B."/>
            <person name="Brandl J."/>
            <person name="Salamov A."/>
            <person name="Riley R."/>
            <person name="Gladden J.M."/>
            <person name="Phatale P."/>
            <person name="Nielsen M.T."/>
            <person name="Lyhne E.K."/>
            <person name="Kogle M.E."/>
            <person name="Strasser K."/>
            <person name="McDonnell E."/>
            <person name="Barry K."/>
            <person name="Clum A."/>
            <person name="Chen C."/>
            <person name="Nolan M."/>
            <person name="Sandor L."/>
            <person name="Kuo A."/>
            <person name="Lipzen A."/>
            <person name="Hainaut M."/>
            <person name="Drula E."/>
            <person name="Tsang A."/>
            <person name="Magnuson J.K."/>
            <person name="Henrissat B."/>
            <person name="Wiebenga A."/>
            <person name="Simmons B.A."/>
            <person name="Makela M.R."/>
            <person name="De vries R.P."/>
            <person name="Grigoriev I.V."/>
            <person name="Mortensen U.H."/>
            <person name="Baker S.E."/>
            <person name="Andersen M.R."/>
        </authorList>
    </citation>
    <scope>NUCLEOTIDE SEQUENCE [LARGE SCALE GENOMIC DNA]</scope>
    <source>
        <strain evidence="8 9">ATCC 13496</strain>
    </source>
</reference>
<proteinExistence type="inferred from homology"/>
<dbReference type="EMBL" id="KZ851914">
    <property type="protein sequence ID" value="RDH20579.1"/>
    <property type="molecule type" value="Genomic_DNA"/>
</dbReference>
<dbReference type="Pfam" id="PF01596">
    <property type="entry name" value="Methyltransf_3"/>
    <property type="match status" value="1"/>
</dbReference>
<sequence length="359" mass="40170">MSVAHCRMATFRPYQLQRSKSVSTRLVRASFKALKYPAAPRTWLQCPRSPLTTPRPYQPPSPFTQRLLSTMGDSATPEAPSHPPVERSREDGRERKLLHFIYDQPNRDEIQGNPAKVLDLIEEFGKTYHFMNIGRAKGKFIIDIIEEKKPEVMIELGGYVGYSAILFGDAVRRAGGRHYYSLELNPEFAAIANMLLELAGLRDFVTILVGRSDLSLDKLFSSGHVKHVEVMLIDHYKPAYTADLKLCEQLGKIVPGVSVVVADNVLYPGNPPYLEYVRSTVEQKREAAKKGPVQAYDTTNLPQRSVGSFMPADATPSFELTGNPNLVYDSKLVKPETTRVSLPGISEERGGNFTDMRVL</sequence>
<dbReference type="GO" id="GO:0006584">
    <property type="term" value="P:catecholamine metabolic process"/>
    <property type="evidence" value="ECO:0007669"/>
    <property type="project" value="UniProtKB-KW"/>
</dbReference>
<dbReference type="InterPro" id="IPR029063">
    <property type="entry name" value="SAM-dependent_MTases_sf"/>
</dbReference>
<accession>A0A370C3U3</accession>
<protein>
    <recommendedName>
        <fullName evidence="1">catechol O-methyltransferase</fullName>
        <ecNumber evidence="1">2.1.1.6</ecNumber>
    </recommendedName>
</protein>
<dbReference type="PANTHER" id="PTHR43836:SF8">
    <property type="entry name" value="PUTATIVE (AFU_ORTHOLOGUE AFUA_5G06990)-RELATED"/>
    <property type="match status" value="1"/>
</dbReference>
<name>A0A370C3U3_ASPNG</name>
<dbReference type="InterPro" id="IPR002935">
    <property type="entry name" value="SAM_O-MeTrfase"/>
</dbReference>
<feature type="region of interest" description="Disordered" evidence="7">
    <location>
        <begin position="71"/>
        <end position="91"/>
    </location>
</feature>